<evidence type="ECO:0000313" key="1">
    <source>
        <dbReference type="EMBL" id="NNF06352.1"/>
    </source>
</evidence>
<comment type="caution">
    <text evidence="1">The sequence shown here is derived from an EMBL/GenBank/DDBJ whole genome shotgun (WGS) entry which is preliminary data.</text>
</comment>
<organism evidence="1 2">
    <name type="scientific">Eiseniibacteriota bacterium</name>
    <dbReference type="NCBI Taxonomy" id="2212470"/>
    <lineage>
        <taxon>Bacteria</taxon>
        <taxon>Candidatus Eiseniibacteriota</taxon>
    </lineage>
</organism>
<name>A0A7Y2H250_UNCEI</name>
<sequence length="166" mass="17429">ITATQQVGGPFDGLYKYTVIINWDTPQGLSHATLDCGFGACSAIACAQGWFFDTPAGTGSGGEPGNCNFDFEGEFNCQGDPSIGFTDPVIKWDALDTNGCEAGNTGSATLCFYTSVAPVMGNLPIVLVKNGQNVCEGNIIGDCPLPCPVPTEQTTWSGIRKLIQLH</sequence>
<accession>A0A7Y2H250</accession>
<proteinExistence type="predicted"/>
<dbReference type="Proteomes" id="UP000547674">
    <property type="component" value="Unassembled WGS sequence"/>
</dbReference>
<dbReference type="AlphaFoldDB" id="A0A7Y2H250"/>
<protein>
    <submittedName>
        <fullName evidence="1">Uncharacterized protein</fullName>
    </submittedName>
</protein>
<evidence type="ECO:0000313" key="2">
    <source>
        <dbReference type="Proteomes" id="UP000547674"/>
    </source>
</evidence>
<dbReference type="EMBL" id="JABDJR010000238">
    <property type="protein sequence ID" value="NNF06352.1"/>
    <property type="molecule type" value="Genomic_DNA"/>
</dbReference>
<gene>
    <name evidence="1" type="ORF">HKN21_06300</name>
</gene>
<reference evidence="1 2" key="1">
    <citation type="submission" date="2020-03" db="EMBL/GenBank/DDBJ databases">
        <title>Metabolic flexibility allows generalist bacteria to become dominant in a frequently disturbed ecosystem.</title>
        <authorList>
            <person name="Chen Y.-J."/>
            <person name="Leung P.M."/>
            <person name="Bay S.K."/>
            <person name="Hugenholtz P."/>
            <person name="Kessler A.J."/>
            <person name="Shelley G."/>
            <person name="Waite D.W."/>
            <person name="Cook P.L."/>
            <person name="Greening C."/>
        </authorList>
    </citation>
    <scope>NUCLEOTIDE SEQUENCE [LARGE SCALE GENOMIC DNA]</scope>
    <source>
        <strain evidence="1">SS_bin_28</strain>
    </source>
</reference>
<feature type="non-terminal residue" evidence="1">
    <location>
        <position position="1"/>
    </location>
</feature>